<dbReference type="EnsemblPlants" id="OMERI09G05660.1">
    <property type="protein sequence ID" value="OMERI09G05660.1"/>
    <property type="gene ID" value="OMERI09G05660"/>
</dbReference>
<dbReference type="AlphaFoldDB" id="A0A0E0ER94"/>
<organism evidence="2">
    <name type="scientific">Oryza meridionalis</name>
    <dbReference type="NCBI Taxonomy" id="40149"/>
    <lineage>
        <taxon>Eukaryota</taxon>
        <taxon>Viridiplantae</taxon>
        <taxon>Streptophyta</taxon>
        <taxon>Embryophyta</taxon>
        <taxon>Tracheophyta</taxon>
        <taxon>Spermatophyta</taxon>
        <taxon>Magnoliopsida</taxon>
        <taxon>Liliopsida</taxon>
        <taxon>Poales</taxon>
        <taxon>Poaceae</taxon>
        <taxon>BOP clade</taxon>
        <taxon>Oryzoideae</taxon>
        <taxon>Oryzeae</taxon>
        <taxon>Oryzinae</taxon>
        <taxon>Oryza</taxon>
    </lineage>
</organism>
<reference evidence="2" key="2">
    <citation type="submission" date="2018-05" db="EMBL/GenBank/DDBJ databases">
        <title>OmerRS3 (Oryza meridionalis Reference Sequence Version 3).</title>
        <authorList>
            <person name="Zhang J."/>
            <person name="Kudrna D."/>
            <person name="Lee S."/>
            <person name="Talag J."/>
            <person name="Welchert J."/>
            <person name="Wing R.A."/>
        </authorList>
    </citation>
    <scope>NUCLEOTIDE SEQUENCE [LARGE SCALE GENOMIC DNA]</scope>
    <source>
        <strain evidence="2">cv. OR44</strain>
    </source>
</reference>
<reference evidence="2" key="1">
    <citation type="submission" date="2015-04" db="UniProtKB">
        <authorList>
            <consortium name="EnsemblPlants"/>
        </authorList>
    </citation>
    <scope>IDENTIFICATION</scope>
</reference>
<keyword evidence="3" id="KW-1185">Reference proteome</keyword>
<dbReference type="HOGENOM" id="CLU_883919_0_0_1"/>
<dbReference type="Proteomes" id="UP000008021">
    <property type="component" value="Chromosome 9"/>
</dbReference>
<protein>
    <submittedName>
        <fullName evidence="2">Uncharacterized protein</fullName>
    </submittedName>
</protein>
<evidence type="ECO:0000313" key="2">
    <source>
        <dbReference type="EnsemblPlants" id="OMERI09G05660.1"/>
    </source>
</evidence>
<dbReference type="Gramene" id="OMERI09G05660.1">
    <property type="protein sequence ID" value="OMERI09G05660.1"/>
    <property type="gene ID" value="OMERI09G05660"/>
</dbReference>
<evidence type="ECO:0000313" key="3">
    <source>
        <dbReference type="Proteomes" id="UP000008021"/>
    </source>
</evidence>
<proteinExistence type="predicted"/>
<sequence length="315" mass="35052">MSVPVGIFSGQWASLPAQLAQLTDFHPSRVSPAQPGPTSVEIHPQPTLSAFPSSSGRRRRRGGGDPTASFLAGGLPWLLSSHHLPRELSRQNAIGCNCGSSRPDVHPEATRKLKNKQQISMALSNGGSTESLVATSETLDNIVHFELTLLLLEAGEVQEVEVRPLGWRRQLTDRSCMNSDVQMYRSGRRRDRGPEDVCRNPDVVGRVVTHESAVCGDVEPLRAVHWCPPEAHQNNPPLSVVNRRQANDNTTKTRLRKRCPHEGHDIKDTAIAHLRKMWFSFIETRQGKEGGTLDNAPRGYDARRRSRRWPDEPLS</sequence>
<name>A0A0E0ER94_9ORYZ</name>
<feature type="region of interest" description="Disordered" evidence="1">
    <location>
        <begin position="27"/>
        <end position="67"/>
    </location>
</feature>
<feature type="region of interest" description="Disordered" evidence="1">
    <location>
        <begin position="288"/>
        <end position="315"/>
    </location>
</feature>
<feature type="compositionally biased region" description="Basic and acidic residues" evidence="1">
    <location>
        <begin position="300"/>
        <end position="315"/>
    </location>
</feature>
<accession>A0A0E0ER94</accession>
<evidence type="ECO:0000256" key="1">
    <source>
        <dbReference type="SAM" id="MobiDB-lite"/>
    </source>
</evidence>